<evidence type="ECO:0000313" key="1">
    <source>
        <dbReference type="EMBL" id="JAH78227.1"/>
    </source>
</evidence>
<reference evidence="1" key="2">
    <citation type="journal article" date="2015" name="Fish Shellfish Immunol.">
        <title>Early steps in the European eel (Anguilla anguilla)-Vibrio vulnificus interaction in the gills: Role of the RtxA13 toxin.</title>
        <authorList>
            <person name="Callol A."/>
            <person name="Pajuelo D."/>
            <person name="Ebbesson L."/>
            <person name="Teles M."/>
            <person name="MacKenzie S."/>
            <person name="Amaro C."/>
        </authorList>
    </citation>
    <scope>NUCLEOTIDE SEQUENCE</scope>
</reference>
<organism evidence="1">
    <name type="scientific">Anguilla anguilla</name>
    <name type="common">European freshwater eel</name>
    <name type="synonym">Muraena anguilla</name>
    <dbReference type="NCBI Taxonomy" id="7936"/>
    <lineage>
        <taxon>Eukaryota</taxon>
        <taxon>Metazoa</taxon>
        <taxon>Chordata</taxon>
        <taxon>Craniata</taxon>
        <taxon>Vertebrata</taxon>
        <taxon>Euteleostomi</taxon>
        <taxon>Actinopterygii</taxon>
        <taxon>Neopterygii</taxon>
        <taxon>Teleostei</taxon>
        <taxon>Anguilliformes</taxon>
        <taxon>Anguillidae</taxon>
        <taxon>Anguilla</taxon>
    </lineage>
</organism>
<dbReference type="EMBL" id="GBXM01030350">
    <property type="protein sequence ID" value="JAH78227.1"/>
    <property type="molecule type" value="Transcribed_RNA"/>
</dbReference>
<dbReference type="AlphaFoldDB" id="A0A0E9VJK8"/>
<sequence length="37" mass="3988">MQNSTQKGPIQASYQGPSLCMVTVLSTTPCTTHCLLF</sequence>
<protein>
    <submittedName>
        <fullName evidence="1">Uncharacterized protein</fullName>
    </submittedName>
</protein>
<accession>A0A0E9VJK8</accession>
<reference evidence="1" key="1">
    <citation type="submission" date="2014-11" db="EMBL/GenBank/DDBJ databases">
        <authorList>
            <person name="Amaro Gonzalez C."/>
        </authorList>
    </citation>
    <scope>NUCLEOTIDE SEQUENCE</scope>
</reference>
<name>A0A0E9VJK8_ANGAN</name>
<proteinExistence type="predicted"/>